<feature type="coiled-coil region" evidence="1">
    <location>
        <begin position="683"/>
        <end position="710"/>
    </location>
</feature>
<sequence length="784" mass="91987">MFNGYNNMSGFKLIAIRPLIGCDRKFLKNLKECQIYKFYNDFQFLDKDGLSINNLNFVKSLENKIFSNEVDKIEYDSVVPEGLYNLNSINSNTIDVNISAIVGKNGSGKSTIVELFSLFIFCLSNQLDLINIEKFKKNHNLNHEDIKRLETELNSFESFNCELYYFLEKKIYCITKDGNIFSLRTFEASEESNKKQFELISDSNIDLSKKLNEIEKIDFLRDSFFYSILANYSLYGLNTNEIGIWLKSIFHKNDGYQTPIVLNPMRTEGLIDINRLTYLSKSRLLTNLFRKLEDEQKEEDSLRNLVNNKIVNKLILKLDLNKFKVVEDGNLKTDQIPKYLLKIDEKYIYLEYTEKYKENHLSILISAFFPKYPSLDIIDSSLKKISIEYILRKAFDIIKTYPEYKNYSKRVFRTNSIKDVIKECFDKLATDYTHSTFKIRQAINFLIHNFYDLSSSINKEYLLSTKNKKGITDIINENIENFIAKDKVKLDQNFKINNDIDYEYNMEIIYKKHYLINYLPPSFFEIDFEFNENGFFKDLSSGEKQMIYSINSIIYHLLNLKSIESEERITYKYFNIVLDEIEICFHPEFQRIFTYELLRSINSTNMLLDGVNIVFLTHSPFILSDIPSANILHLDNGNILKSGQETFGSNIHDLLANDFFLENGFMGEFTKNEINKAIEHLNVLKISNNIQSLETEIRNSTSKSKQEQLQKKLKSIDIIKNNRLLNLTNLLDSKYNSEYCRKLIELVGEPLLASSLMELYVQAYPSEKDDFIQYQIERLIKLKG</sequence>
<protein>
    <recommendedName>
        <fullName evidence="4">AAA domain-containing protein</fullName>
    </recommendedName>
</protein>
<gene>
    <name evidence="2" type="ORF">FLP_10640</name>
</gene>
<evidence type="ECO:0008006" key="4">
    <source>
        <dbReference type="Google" id="ProtNLM"/>
    </source>
</evidence>
<accession>A0ABX2XH14</accession>
<dbReference type="Gene3D" id="3.40.50.300">
    <property type="entry name" value="P-loop containing nucleotide triphosphate hydrolases"/>
    <property type="match status" value="1"/>
</dbReference>
<organism evidence="2 3">
    <name type="scientific">Flavobacterium piscis</name>
    <dbReference type="NCBI Taxonomy" id="1114874"/>
    <lineage>
        <taxon>Bacteria</taxon>
        <taxon>Pseudomonadati</taxon>
        <taxon>Bacteroidota</taxon>
        <taxon>Flavobacteriia</taxon>
        <taxon>Flavobacteriales</taxon>
        <taxon>Flavobacteriaceae</taxon>
        <taxon>Flavobacterium</taxon>
    </lineage>
</organism>
<dbReference type="SUPFAM" id="SSF52540">
    <property type="entry name" value="P-loop containing nucleoside triphosphate hydrolases"/>
    <property type="match status" value="1"/>
</dbReference>
<keyword evidence="3" id="KW-1185">Reference proteome</keyword>
<dbReference type="EMBL" id="LVEN01000027">
    <property type="protein sequence ID" value="OCB73172.1"/>
    <property type="molecule type" value="Genomic_DNA"/>
</dbReference>
<evidence type="ECO:0000256" key="1">
    <source>
        <dbReference type="SAM" id="Coils"/>
    </source>
</evidence>
<reference evidence="3" key="1">
    <citation type="submission" date="2016-03" db="EMBL/GenBank/DDBJ databases">
        <title>Draft genome sequence of Paenibacillus glacialis DSM 22343.</title>
        <authorList>
            <person name="Shin S.-K."/>
            <person name="Yi H."/>
        </authorList>
    </citation>
    <scope>NUCLEOTIDE SEQUENCE [LARGE SCALE GENOMIC DNA]</scope>
    <source>
        <strain evidence="3">CCUG 60099</strain>
    </source>
</reference>
<proteinExistence type="predicted"/>
<keyword evidence="1" id="KW-0175">Coiled coil</keyword>
<dbReference type="InterPro" id="IPR027417">
    <property type="entry name" value="P-loop_NTPase"/>
</dbReference>
<dbReference type="Proteomes" id="UP000093343">
    <property type="component" value="Unassembled WGS sequence"/>
</dbReference>
<evidence type="ECO:0000313" key="2">
    <source>
        <dbReference type="EMBL" id="OCB73172.1"/>
    </source>
</evidence>
<comment type="caution">
    <text evidence="2">The sequence shown here is derived from an EMBL/GenBank/DDBJ whole genome shotgun (WGS) entry which is preliminary data.</text>
</comment>
<evidence type="ECO:0000313" key="3">
    <source>
        <dbReference type="Proteomes" id="UP000093343"/>
    </source>
</evidence>
<name>A0ABX2XH14_9FLAO</name>